<accession>A0A064C8P9</accession>
<dbReference type="Proteomes" id="UP000022835">
    <property type="component" value="Unassembled WGS sequence"/>
</dbReference>
<dbReference type="Gene3D" id="2.60.40.420">
    <property type="entry name" value="Cupredoxins - blue copper proteins"/>
    <property type="match status" value="1"/>
</dbReference>
<keyword evidence="1" id="KW-0479">Metal-binding</keyword>
<dbReference type="Pfam" id="PF07731">
    <property type="entry name" value="Cu-oxidase_2"/>
    <property type="match status" value="1"/>
</dbReference>
<dbReference type="InterPro" id="IPR002355">
    <property type="entry name" value="Cu_oxidase_Cu_BS"/>
</dbReference>
<evidence type="ECO:0000256" key="1">
    <source>
        <dbReference type="ARBA" id="ARBA00022723"/>
    </source>
</evidence>
<reference evidence="3" key="1">
    <citation type="submission" date="2014-05" db="EMBL/GenBank/DDBJ databases">
        <title>Genome sequence of Mycobacterium aromaticivorans strain JS19b1T (= DSM 45407T).</title>
        <authorList>
            <person name="Kwak Y."/>
            <person name="Park G.-S."/>
            <person name="Li Q.X."/>
            <person name="Lee S.-E."/>
            <person name="Shin J.-H."/>
        </authorList>
    </citation>
    <scope>NUCLEOTIDE SEQUENCE [LARGE SCALE GENOMIC DNA]</scope>
    <source>
        <strain evidence="3">JS19b1</strain>
    </source>
</reference>
<feature type="domain" description="Plastocyanin-like" evidence="2">
    <location>
        <begin position="27"/>
        <end position="75"/>
    </location>
</feature>
<dbReference type="InterPro" id="IPR008972">
    <property type="entry name" value="Cupredoxin"/>
</dbReference>
<organism evidence="3 4">
    <name type="scientific">Mycolicibacterium aromaticivorans JS19b1 = JCM 16368</name>
    <dbReference type="NCBI Taxonomy" id="1440774"/>
    <lineage>
        <taxon>Bacteria</taxon>
        <taxon>Bacillati</taxon>
        <taxon>Actinomycetota</taxon>
        <taxon>Actinomycetes</taxon>
        <taxon>Mycobacteriales</taxon>
        <taxon>Mycobacteriaceae</taxon>
        <taxon>Mycolicibacterium</taxon>
    </lineage>
</organism>
<evidence type="ECO:0000313" key="4">
    <source>
        <dbReference type="Proteomes" id="UP000022835"/>
    </source>
</evidence>
<dbReference type="PROSITE" id="PS00080">
    <property type="entry name" value="MULTICOPPER_OXIDASE2"/>
    <property type="match status" value="1"/>
</dbReference>
<dbReference type="eggNOG" id="COG2132">
    <property type="taxonomic scope" value="Bacteria"/>
</dbReference>
<dbReference type="EMBL" id="JALN02000002">
    <property type="protein sequence ID" value="KDE97014.1"/>
    <property type="molecule type" value="Genomic_DNA"/>
</dbReference>
<protein>
    <recommendedName>
        <fullName evidence="2">Plastocyanin-like domain-containing protein</fullName>
    </recommendedName>
</protein>
<dbReference type="STRING" id="1440774.Y900_027315"/>
<comment type="caution">
    <text evidence="3">The sequence shown here is derived from an EMBL/GenBank/DDBJ whole genome shotgun (WGS) entry which is preliminary data.</text>
</comment>
<gene>
    <name evidence="3" type="ORF">Y900_027315</name>
</gene>
<evidence type="ECO:0000259" key="2">
    <source>
        <dbReference type="Pfam" id="PF07731"/>
    </source>
</evidence>
<evidence type="ECO:0000313" key="3">
    <source>
        <dbReference type="EMBL" id="KDE97014.1"/>
    </source>
</evidence>
<sequence>MNGSVRFDAVLVVTLPPVVVASGSAAADPIWQDVINIPARNRVTVRVAFDDFPGRTVYHCHILDHEDAGMMGVVEAR</sequence>
<dbReference type="GO" id="GO:0005507">
    <property type="term" value="F:copper ion binding"/>
    <property type="evidence" value="ECO:0007669"/>
    <property type="project" value="InterPro"/>
</dbReference>
<keyword evidence="4" id="KW-1185">Reference proteome</keyword>
<dbReference type="GO" id="GO:0016491">
    <property type="term" value="F:oxidoreductase activity"/>
    <property type="evidence" value="ECO:0007669"/>
    <property type="project" value="InterPro"/>
</dbReference>
<proteinExistence type="predicted"/>
<name>A0A064C8P9_9MYCO</name>
<dbReference type="AlphaFoldDB" id="A0A064C8P9"/>
<dbReference type="SUPFAM" id="SSF49503">
    <property type="entry name" value="Cupredoxins"/>
    <property type="match status" value="1"/>
</dbReference>
<dbReference type="InterPro" id="IPR011706">
    <property type="entry name" value="Cu-oxidase_C"/>
</dbReference>